<proteinExistence type="predicted"/>
<keyword evidence="4" id="KW-1185">Reference proteome</keyword>
<dbReference type="Proteomes" id="UP000610303">
    <property type="component" value="Unassembled WGS sequence"/>
</dbReference>
<evidence type="ECO:0000313" key="3">
    <source>
        <dbReference type="EMBL" id="GGR38160.1"/>
    </source>
</evidence>
<dbReference type="RefSeq" id="WP_189086721.1">
    <property type="nucleotide sequence ID" value="NZ_BMRJ01000008.1"/>
</dbReference>
<keyword evidence="2" id="KW-1133">Transmembrane helix</keyword>
<protein>
    <submittedName>
        <fullName evidence="3">Uncharacterized protein</fullName>
    </submittedName>
</protein>
<evidence type="ECO:0000256" key="2">
    <source>
        <dbReference type="SAM" id="Phobius"/>
    </source>
</evidence>
<feature type="transmembrane region" description="Helical" evidence="2">
    <location>
        <begin position="32"/>
        <end position="52"/>
    </location>
</feature>
<comment type="caution">
    <text evidence="3">The sequence shown here is derived from an EMBL/GenBank/DDBJ whole genome shotgun (WGS) entry which is preliminary data.</text>
</comment>
<name>A0A918KWR3_AGRME</name>
<dbReference type="EMBL" id="BMRJ01000008">
    <property type="protein sequence ID" value="GGR38160.1"/>
    <property type="molecule type" value="Genomic_DNA"/>
</dbReference>
<feature type="compositionally biased region" description="Polar residues" evidence="1">
    <location>
        <begin position="8"/>
        <end position="21"/>
    </location>
</feature>
<feature type="region of interest" description="Disordered" evidence="1">
    <location>
        <begin position="1"/>
        <end position="26"/>
    </location>
</feature>
<keyword evidence="2" id="KW-0812">Transmembrane</keyword>
<organism evidence="3 4">
    <name type="scientific">Agromyces mediolanus</name>
    <name type="common">Corynebacterium mediolanum</name>
    <dbReference type="NCBI Taxonomy" id="41986"/>
    <lineage>
        <taxon>Bacteria</taxon>
        <taxon>Bacillati</taxon>
        <taxon>Actinomycetota</taxon>
        <taxon>Actinomycetes</taxon>
        <taxon>Micrococcales</taxon>
        <taxon>Microbacteriaceae</taxon>
        <taxon>Agromyces</taxon>
    </lineage>
</organism>
<reference evidence="3" key="2">
    <citation type="submission" date="2020-09" db="EMBL/GenBank/DDBJ databases">
        <authorList>
            <person name="Sun Q."/>
            <person name="Ohkuma M."/>
        </authorList>
    </citation>
    <scope>NUCLEOTIDE SEQUENCE</scope>
    <source>
        <strain evidence="3">JCM 3346</strain>
    </source>
</reference>
<sequence>MRFDVLASTGSANHSTGSANQGLRRAQPTRRFGALLAAAALAATLAGCAAGGGTATPSASPPASSGASVLPPVIVDLGAVDGTEVEVPVGGTVDLVGDDEHFLAWTAELSDPEVAEFVPGKDDGSAQFNPGLTALAEGDTEVTLTNDESGEKLEFTLVVVPAS</sequence>
<reference evidence="3" key="1">
    <citation type="journal article" date="2014" name="Int. J. Syst. Evol. Microbiol.">
        <title>Complete genome sequence of Corynebacterium casei LMG S-19264T (=DSM 44701T), isolated from a smear-ripened cheese.</title>
        <authorList>
            <consortium name="US DOE Joint Genome Institute (JGI-PGF)"/>
            <person name="Walter F."/>
            <person name="Albersmeier A."/>
            <person name="Kalinowski J."/>
            <person name="Ruckert C."/>
        </authorList>
    </citation>
    <scope>NUCLEOTIDE SEQUENCE</scope>
    <source>
        <strain evidence="3">JCM 3346</strain>
    </source>
</reference>
<evidence type="ECO:0000256" key="1">
    <source>
        <dbReference type="SAM" id="MobiDB-lite"/>
    </source>
</evidence>
<keyword evidence="2" id="KW-0472">Membrane</keyword>
<accession>A0A918KWR3</accession>
<dbReference type="AlphaFoldDB" id="A0A918KWR3"/>
<evidence type="ECO:0000313" key="4">
    <source>
        <dbReference type="Proteomes" id="UP000610303"/>
    </source>
</evidence>
<gene>
    <name evidence="3" type="ORF">GCM10010196_35110</name>
</gene>